<accession>A0AAQ3P4U5</accession>
<dbReference type="EMBL" id="CP144699">
    <property type="protein sequence ID" value="WVZ21560.1"/>
    <property type="molecule type" value="Genomic_DNA"/>
</dbReference>
<proteinExistence type="predicted"/>
<evidence type="ECO:0000313" key="2">
    <source>
        <dbReference type="EMBL" id="WVZ21560.1"/>
    </source>
</evidence>
<evidence type="ECO:0000313" key="3">
    <source>
        <dbReference type="Proteomes" id="UP001374535"/>
    </source>
</evidence>
<gene>
    <name evidence="2" type="ORF">V8G54_008882</name>
</gene>
<feature type="region of interest" description="Disordered" evidence="1">
    <location>
        <begin position="72"/>
        <end position="99"/>
    </location>
</feature>
<keyword evidence="3" id="KW-1185">Reference proteome</keyword>
<organism evidence="2 3">
    <name type="scientific">Vigna mungo</name>
    <name type="common">Black gram</name>
    <name type="synonym">Phaseolus mungo</name>
    <dbReference type="NCBI Taxonomy" id="3915"/>
    <lineage>
        <taxon>Eukaryota</taxon>
        <taxon>Viridiplantae</taxon>
        <taxon>Streptophyta</taxon>
        <taxon>Embryophyta</taxon>
        <taxon>Tracheophyta</taxon>
        <taxon>Spermatophyta</taxon>
        <taxon>Magnoliopsida</taxon>
        <taxon>eudicotyledons</taxon>
        <taxon>Gunneridae</taxon>
        <taxon>Pentapetalae</taxon>
        <taxon>rosids</taxon>
        <taxon>fabids</taxon>
        <taxon>Fabales</taxon>
        <taxon>Fabaceae</taxon>
        <taxon>Papilionoideae</taxon>
        <taxon>50 kb inversion clade</taxon>
        <taxon>NPAAA clade</taxon>
        <taxon>indigoferoid/millettioid clade</taxon>
        <taxon>Phaseoleae</taxon>
        <taxon>Vigna</taxon>
    </lineage>
</organism>
<feature type="region of interest" description="Disordered" evidence="1">
    <location>
        <begin position="18"/>
        <end position="37"/>
    </location>
</feature>
<feature type="compositionally biased region" description="Low complexity" evidence="1">
    <location>
        <begin position="72"/>
        <end position="83"/>
    </location>
</feature>
<sequence>MRPFNRSLYWLNPSSTFTPSETGSFSATGGRNTPDPDPELPFFDFRFLRSSAFFPVPLRYRRRSWLMRLSKSSSEASGSGSEGSEPEGGVSGSVARRTTRRRGLGLDKVSWNGSESFTYGDANIAIFSSFSSFCVSFR</sequence>
<dbReference type="Proteomes" id="UP001374535">
    <property type="component" value="Chromosome 2"/>
</dbReference>
<evidence type="ECO:0000256" key="1">
    <source>
        <dbReference type="SAM" id="MobiDB-lite"/>
    </source>
</evidence>
<dbReference type="AlphaFoldDB" id="A0AAQ3P4U5"/>
<feature type="compositionally biased region" description="Polar residues" evidence="1">
    <location>
        <begin position="18"/>
        <end position="31"/>
    </location>
</feature>
<reference evidence="2 3" key="1">
    <citation type="journal article" date="2023" name="Life. Sci Alliance">
        <title>Evolutionary insights into 3D genome organization and epigenetic landscape of Vigna mungo.</title>
        <authorList>
            <person name="Junaid A."/>
            <person name="Singh B."/>
            <person name="Bhatia S."/>
        </authorList>
    </citation>
    <scope>NUCLEOTIDE SEQUENCE [LARGE SCALE GENOMIC DNA]</scope>
    <source>
        <strain evidence="2">Urdbean</strain>
    </source>
</reference>
<name>A0AAQ3P4U5_VIGMU</name>
<protein>
    <submittedName>
        <fullName evidence="2">Uncharacterized protein</fullName>
    </submittedName>
</protein>